<dbReference type="OrthoDB" id="6423603at2759"/>
<evidence type="ECO:0000259" key="1">
    <source>
        <dbReference type="Pfam" id="PF11274"/>
    </source>
</evidence>
<proteinExistence type="predicted"/>
<keyword evidence="3" id="KW-1185">Reference proteome</keyword>
<evidence type="ECO:0000313" key="2">
    <source>
        <dbReference type="EMBL" id="THV55991.1"/>
    </source>
</evidence>
<comment type="caution">
    <text evidence="2">The sequence shown here is derived from an EMBL/GenBank/DDBJ whole genome shotgun (WGS) entry which is preliminary data.</text>
</comment>
<dbReference type="EMBL" id="PQXL01000001">
    <property type="protein sequence ID" value="THV55991.1"/>
    <property type="molecule type" value="Genomic_DNA"/>
</dbReference>
<dbReference type="InterPro" id="IPR024500">
    <property type="entry name" value="DUF3074"/>
</dbReference>
<protein>
    <recommendedName>
        <fullName evidence="1">DUF3074 domain-containing protein</fullName>
    </recommendedName>
</protein>
<evidence type="ECO:0000313" key="3">
    <source>
        <dbReference type="Proteomes" id="UP000308671"/>
    </source>
</evidence>
<dbReference type="PANTHER" id="PTHR40370">
    <property type="entry name" value="EXPRESSED PROTEIN"/>
    <property type="match status" value="1"/>
</dbReference>
<feature type="domain" description="DUF3074" evidence="1">
    <location>
        <begin position="128"/>
        <end position="326"/>
    </location>
</feature>
<organism evidence="2 3">
    <name type="scientific">Botrytis galanthina</name>
    <dbReference type="NCBI Taxonomy" id="278940"/>
    <lineage>
        <taxon>Eukaryota</taxon>
        <taxon>Fungi</taxon>
        <taxon>Dikarya</taxon>
        <taxon>Ascomycota</taxon>
        <taxon>Pezizomycotina</taxon>
        <taxon>Leotiomycetes</taxon>
        <taxon>Helotiales</taxon>
        <taxon>Sclerotiniaceae</taxon>
        <taxon>Botrytis</taxon>
    </lineage>
</organism>
<dbReference type="Proteomes" id="UP000308671">
    <property type="component" value="Unassembled WGS sequence"/>
</dbReference>
<dbReference type="AlphaFoldDB" id="A0A4S8RET4"/>
<dbReference type="SUPFAM" id="SSF55961">
    <property type="entry name" value="Bet v1-like"/>
    <property type="match status" value="1"/>
</dbReference>
<accession>A0A4S8RET4</accession>
<sequence>MASSTTPTPASQPTRASSRLKPWIRLNRLSYSQLPEAGIGIEAVSGAIRPLNGSDHPTRNAKTFITAVLEEAIPFLNGMVQNEPPWKLLKSKAGVQLYKRVVSKEELDYCNGTHDKATKKANEEGETWFARRSIHENKAEANTASWDEFTLHIKQEHFEREKDWCHSVLASSRRAMYWETSDLEIVAGGKQWNNISMEVVEMIHKPPVVSERRFPEVLITASLNEPGQSEFLVISIPITDSANVRSQNPSFQESGFASAKKKGQVVGAYASIERCCLRPNPSSTTGEIEWIMATASDAKGWIPQLIQKPNIPGQIQKDVSMYMRWVEDQRRPIPDVLPQ</sequence>
<name>A0A4S8RET4_9HELO</name>
<reference evidence="2 3" key="1">
    <citation type="submission" date="2017-12" db="EMBL/GenBank/DDBJ databases">
        <title>Comparative genomics of Botrytis spp.</title>
        <authorList>
            <person name="Valero-Jimenez C.A."/>
            <person name="Tapia P."/>
            <person name="Veloso J."/>
            <person name="Silva-Moreno E."/>
            <person name="Staats M."/>
            <person name="Valdes J.H."/>
            <person name="Van Kan J.A.L."/>
        </authorList>
    </citation>
    <scope>NUCLEOTIDE SEQUENCE [LARGE SCALE GENOMIC DNA]</scope>
    <source>
        <strain evidence="2 3">MUCL435</strain>
    </source>
</reference>
<gene>
    <name evidence="2" type="ORF">BGAL_0001g00530</name>
</gene>
<dbReference type="Pfam" id="PF11274">
    <property type="entry name" value="DUF3074"/>
    <property type="match status" value="1"/>
</dbReference>
<dbReference type="PANTHER" id="PTHR40370:SF1">
    <property type="entry name" value="DUF3074 DOMAIN-CONTAINING PROTEIN"/>
    <property type="match status" value="1"/>
</dbReference>